<gene>
    <name evidence="16" type="ORF">M514_00346</name>
</gene>
<evidence type="ECO:0000313" key="16">
    <source>
        <dbReference type="EMBL" id="KFD68616.1"/>
    </source>
</evidence>
<reference evidence="16" key="1">
    <citation type="journal article" date="2014" name="Nat. Genet.">
        <title>Genome and transcriptome of the porcine whipworm Trichuris suis.</title>
        <authorList>
            <person name="Jex A.R."/>
            <person name="Nejsum P."/>
            <person name="Schwarz E.M."/>
            <person name="Hu L."/>
            <person name="Young N.D."/>
            <person name="Hall R.S."/>
            <person name="Korhonen P.K."/>
            <person name="Liao S."/>
            <person name="Thamsborg S."/>
            <person name="Xia J."/>
            <person name="Xu P."/>
            <person name="Wang S."/>
            <person name="Scheerlinck J.P."/>
            <person name="Hofmann A."/>
            <person name="Sternberg P.W."/>
            <person name="Wang J."/>
            <person name="Gasser R.B."/>
        </authorList>
    </citation>
    <scope>NUCLEOTIDE SEQUENCE [LARGE SCALE GENOMIC DNA]</scope>
    <source>
        <strain evidence="16">DCEP-RM93F</strain>
    </source>
</reference>
<evidence type="ECO:0000256" key="11">
    <source>
        <dbReference type="ARBA" id="ARBA00022989"/>
    </source>
</evidence>
<evidence type="ECO:0000256" key="3">
    <source>
        <dbReference type="ARBA" id="ARBA00006792"/>
    </source>
</evidence>
<evidence type="ECO:0000256" key="14">
    <source>
        <dbReference type="RuleBase" id="RU363011"/>
    </source>
</evidence>
<dbReference type="PANTHER" id="PTHR10527">
    <property type="entry name" value="IMPORTIN BETA"/>
    <property type="match status" value="1"/>
</dbReference>
<evidence type="ECO:0000256" key="6">
    <source>
        <dbReference type="ARBA" id="ARBA00022490"/>
    </source>
</evidence>
<evidence type="ECO:0000256" key="12">
    <source>
        <dbReference type="ARBA" id="ARBA00023128"/>
    </source>
</evidence>
<keyword evidence="11" id="KW-1133">Transmembrane helix</keyword>
<evidence type="ECO:0000259" key="15">
    <source>
        <dbReference type="PROSITE" id="PS50166"/>
    </source>
</evidence>
<evidence type="ECO:0000256" key="13">
    <source>
        <dbReference type="ARBA" id="ARBA00023136"/>
    </source>
</evidence>
<dbReference type="GO" id="GO:0031267">
    <property type="term" value="F:small GTPase binding"/>
    <property type="evidence" value="ECO:0007669"/>
    <property type="project" value="InterPro"/>
</dbReference>
<proteinExistence type="inferred from homology"/>
<evidence type="ECO:0000256" key="7">
    <source>
        <dbReference type="ARBA" id="ARBA00022692"/>
    </source>
</evidence>
<sequence>WITCVSLLLELIIRQSNKATDPVNLILYLSNVSILAEHSLLTLIVAPAATLENRALYTAMQLNSANSLPENEYDNKLARCLSNGIVKCLGGLSIGLLTTVIMAKCMSLGQPLFSSLSVYFKCVFESVSDARASLKMFAISLLTKLFLREIGRRYFLSIVMFNLGRTWPMWLGTGVGLGIAYSDCDYDYRKGTVIRGKLIKKKPDGGTETNRVIVVDADGPVSHREDQLHSIHFLEEACKTDVISFTSGLSGILANPGEDPYIRQAAGLQLKNVLVSKDAQLKQQCIKRWLSIPENVRTDIKTNVLNTIGTETTRPSIAAQCIAAIAFAELPRNSWPECVFRLTNNVTNANSSEILKASSLEALGYMCQDIHPSVLADSSNVILTAIVHGMRQEETSNYVRLVATEALYNSLEFTRSNFENEWERNVIMEVVCNCTQSSSVQVKVLALQCLVKIVSLYYDYMEVYMKEALFSISVEAMRSSDDEVVLQGIEFWSNVCDEELDLAVEATEAAEKGALPAHQSRHYAKGALTYVLPILLETLARQLDSNLDFQEENDDEEEWVPSKAAGVCIMLLAQCVGDDVVRLTLPFIASNFQHKDWRRRDAALMAFGSILDGPDHDNLLLLVREGFSVIVNAFKDEQTAVRDTAAWAIGRVCEFCCDIVSQKEFLDSLLPLLCDGLSQEPRVAANICWSISNLATSIHQDMLNFTSLTQAAETSVLSGAFENLVGELFKVTDRRDAHQSNLRIAAYEALMELIKMSPVDCYKTVQSIVVGVTTRLDHLLGMGAANVSNVGEVGHYDDLQALLCATLQTALRRLELSDLIEMSDGIMVLLLRLIGANINRSSVVTEEALMACTVLIEAIGKEFLKYFGAFKPYVIQALTKTSDTQVCIAAVGVVDDLSRNLEKEIVPHMPDFMACLVAILRVMAVADFVLLRLCRIKNPESDKNLKCVVISVFGDMALAAETEFVPFLPTVVQALMEALAIEVDVTDFDQVDYVNSLRQNCIESFTSILQSLRSSDEAVRMLHPYATEVINYIAKFSQCPEISHEMMTACAGTLGDLAQVYRSGVADALKKPGILELLRKGRSMRDEKAASIFNWTYSALSQLMPID</sequence>
<dbReference type="Pfam" id="PF25574">
    <property type="entry name" value="TPR_IMB1"/>
    <property type="match status" value="1"/>
</dbReference>
<comment type="similarity">
    <text evidence="3 14">Belongs to the MICOS complex subunit Mic10 family.</text>
</comment>
<evidence type="ECO:0000256" key="9">
    <source>
        <dbReference type="ARBA" id="ARBA00022792"/>
    </source>
</evidence>
<comment type="function">
    <text evidence="1 14">Component of the MICOS complex, a large protein complex of the mitochondrial inner membrane that plays crucial roles in the maintenance of crista junctions, inner membrane architecture, and formation of contact sites to the outer membrane.</text>
</comment>
<evidence type="ECO:0000256" key="8">
    <source>
        <dbReference type="ARBA" id="ARBA00022737"/>
    </source>
</evidence>
<dbReference type="Pfam" id="PF04418">
    <property type="entry name" value="DUF543"/>
    <property type="match status" value="1"/>
</dbReference>
<evidence type="ECO:0000256" key="10">
    <source>
        <dbReference type="ARBA" id="ARBA00022927"/>
    </source>
</evidence>
<name>A0A085NGM0_9BILA</name>
<dbReference type="FunFam" id="1.25.10.10:FF:000027">
    <property type="entry name" value="Importin subunit beta-1"/>
    <property type="match status" value="1"/>
</dbReference>
<dbReference type="EMBL" id="KL367503">
    <property type="protein sequence ID" value="KFD68616.1"/>
    <property type="molecule type" value="Genomic_DNA"/>
</dbReference>
<keyword evidence="13" id="KW-0472">Membrane</keyword>
<dbReference type="InterPro" id="IPR058584">
    <property type="entry name" value="IMB1_TNPO1-like_TPR"/>
</dbReference>
<keyword evidence="8" id="KW-0677">Repeat</keyword>
<feature type="domain" description="Importin N-terminal" evidence="15">
    <location>
        <begin position="230"/>
        <end position="310"/>
    </location>
</feature>
<dbReference type="InterPro" id="IPR007512">
    <property type="entry name" value="Mic10"/>
</dbReference>
<dbReference type="SMART" id="SM00913">
    <property type="entry name" value="IBN_N"/>
    <property type="match status" value="1"/>
</dbReference>
<comment type="subcellular location">
    <subcellularLocation>
        <location evidence="2">Cytoplasm</location>
    </subcellularLocation>
    <subcellularLocation>
        <location evidence="14">Mitochondrion inner membrane</location>
        <topology evidence="14">Single-pass membrane protein</topology>
    </subcellularLocation>
</comment>
<evidence type="ECO:0000256" key="4">
    <source>
        <dbReference type="ARBA" id="ARBA00010907"/>
    </source>
</evidence>
<evidence type="ECO:0000256" key="5">
    <source>
        <dbReference type="ARBA" id="ARBA00022448"/>
    </source>
</evidence>
<dbReference type="Pfam" id="PF13513">
    <property type="entry name" value="HEAT_EZ"/>
    <property type="match status" value="1"/>
</dbReference>
<keyword evidence="12 14" id="KW-0496">Mitochondrion</keyword>
<dbReference type="InterPro" id="IPR001494">
    <property type="entry name" value="Importin-beta_N"/>
</dbReference>
<keyword evidence="6" id="KW-0963">Cytoplasm</keyword>
<accession>A0A085NGM0</accession>
<keyword evidence="7" id="KW-0812">Transmembrane</keyword>
<dbReference type="PROSITE" id="PS50166">
    <property type="entry name" value="IMPORTIN_B_NT"/>
    <property type="match status" value="1"/>
</dbReference>
<dbReference type="Gene3D" id="1.25.10.10">
    <property type="entry name" value="Leucine-rich Repeat Variant"/>
    <property type="match status" value="1"/>
</dbReference>
<protein>
    <recommendedName>
        <fullName evidence="14">MICOS complex subunit MIC10</fullName>
    </recommendedName>
</protein>
<dbReference type="SUPFAM" id="SSF48371">
    <property type="entry name" value="ARM repeat"/>
    <property type="match status" value="1"/>
</dbReference>
<dbReference type="InterPro" id="IPR011989">
    <property type="entry name" value="ARM-like"/>
</dbReference>
<dbReference type="GO" id="GO:0061617">
    <property type="term" value="C:MICOS complex"/>
    <property type="evidence" value="ECO:0007669"/>
    <property type="project" value="UniProtKB-UniRule"/>
</dbReference>
<dbReference type="InterPro" id="IPR040122">
    <property type="entry name" value="Importin_beta"/>
</dbReference>
<organism evidence="16">
    <name type="scientific">Trichuris suis</name>
    <name type="common">pig whipworm</name>
    <dbReference type="NCBI Taxonomy" id="68888"/>
    <lineage>
        <taxon>Eukaryota</taxon>
        <taxon>Metazoa</taxon>
        <taxon>Ecdysozoa</taxon>
        <taxon>Nematoda</taxon>
        <taxon>Enoplea</taxon>
        <taxon>Dorylaimia</taxon>
        <taxon>Trichinellida</taxon>
        <taxon>Trichuridae</taxon>
        <taxon>Trichuris</taxon>
    </lineage>
</organism>
<keyword evidence="9 14" id="KW-0999">Mitochondrion inner membrane</keyword>
<evidence type="ECO:0000256" key="1">
    <source>
        <dbReference type="ARBA" id="ARBA00002689"/>
    </source>
</evidence>
<dbReference type="Proteomes" id="UP000030758">
    <property type="component" value="Unassembled WGS sequence"/>
</dbReference>
<keyword evidence="5" id="KW-0813">Transport</keyword>
<comment type="similarity">
    <text evidence="4">Belongs to the importin beta family. Importin beta-1 subfamily.</text>
</comment>
<feature type="non-terminal residue" evidence="16">
    <location>
        <position position="1"/>
    </location>
</feature>
<dbReference type="AlphaFoldDB" id="A0A085NGM0"/>
<keyword evidence="10" id="KW-0653">Protein transport</keyword>
<evidence type="ECO:0000256" key="2">
    <source>
        <dbReference type="ARBA" id="ARBA00004496"/>
    </source>
</evidence>
<comment type="subunit">
    <text evidence="14">Component of the mitochondrial contact site and cristae organizing system (MICOS) complex.</text>
</comment>
<dbReference type="Pfam" id="PF03810">
    <property type="entry name" value="IBN_N"/>
    <property type="match status" value="1"/>
</dbReference>
<dbReference type="InterPro" id="IPR016024">
    <property type="entry name" value="ARM-type_fold"/>
</dbReference>
<dbReference type="GO" id="GO:0006606">
    <property type="term" value="P:protein import into nucleus"/>
    <property type="evidence" value="ECO:0007669"/>
    <property type="project" value="InterPro"/>
</dbReference>